<protein>
    <submittedName>
        <fullName evidence="2">Uncharacterized protein</fullName>
    </submittedName>
</protein>
<gene>
    <name evidence="2" type="ORF">KTQ36_03665</name>
</gene>
<proteinExistence type="predicted"/>
<accession>A0ABS6V4A9</accession>
<evidence type="ECO:0000256" key="1">
    <source>
        <dbReference type="SAM" id="MobiDB-lite"/>
    </source>
</evidence>
<feature type="region of interest" description="Disordered" evidence="1">
    <location>
        <begin position="44"/>
        <end position="94"/>
    </location>
</feature>
<dbReference type="RefSeq" id="WP_218632390.1">
    <property type="nucleotide sequence ID" value="NZ_JAHVAH010000001.1"/>
</dbReference>
<dbReference type="EMBL" id="JAHVAH010000001">
    <property type="protein sequence ID" value="MBW0144390.1"/>
    <property type="molecule type" value="Genomic_DNA"/>
</dbReference>
<feature type="compositionally biased region" description="Acidic residues" evidence="1">
    <location>
        <begin position="67"/>
        <end position="85"/>
    </location>
</feature>
<keyword evidence="3" id="KW-1185">Reference proteome</keyword>
<evidence type="ECO:0000313" key="3">
    <source>
        <dbReference type="Proteomes" id="UP000698028"/>
    </source>
</evidence>
<feature type="compositionally biased region" description="Low complexity" evidence="1">
    <location>
        <begin position="44"/>
        <end position="61"/>
    </location>
</feature>
<dbReference type="Proteomes" id="UP000698028">
    <property type="component" value="Unassembled WGS sequence"/>
</dbReference>
<name>A0ABS6V4A9_9SPHN</name>
<comment type="caution">
    <text evidence="2">The sequence shown here is derived from an EMBL/GenBank/DDBJ whole genome shotgun (WGS) entry which is preliminary data.</text>
</comment>
<evidence type="ECO:0000313" key="2">
    <source>
        <dbReference type="EMBL" id="MBW0144390.1"/>
    </source>
</evidence>
<reference evidence="2 3" key="1">
    <citation type="submission" date="2021-07" db="EMBL/GenBank/DDBJ databases">
        <title>The draft genome sequence of Sphingomicrobium sp. B8.</title>
        <authorList>
            <person name="Mu L."/>
        </authorList>
    </citation>
    <scope>NUCLEOTIDE SEQUENCE [LARGE SCALE GENOMIC DNA]</scope>
    <source>
        <strain evidence="2 3">B8</strain>
    </source>
</reference>
<sequence length="94" mass="9769">MQRIRIGVTGLAFVFLLVLLGTAIGTQRADQPEVEDDLSVFVEEAPSEPAEPLAELGAAPGQASSEPEADVPPDPSIDSESDVILDELARPSGG</sequence>
<organism evidence="2 3">
    <name type="scientific">Sphingomicrobium clamense</name>
    <dbReference type="NCBI Taxonomy" id="2851013"/>
    <lineage>
        <taxon>Bacteria</taxon>
        <taxon>Pseudomonadati</taxon>
        <taxon>Pseudomonadota</taxon>
        <taxon>Alphaproteobacteria</taxon>
        <taxon>Sphingomonadales</taxon>
        <taxon>Sphingomonadaceae</taxon>
        <taxon>Sphingomicrobium</taxon>
    </lineage>
</organism>